<gene>
    <name evidence="1" type="ORF">PFL603g_06264</name>
</gene>
<comment type="caution">
    <text evidence="1">The sequence shown here is derived from an EMBL/GenBank/DDBJ whole genome shotgun (WGS) entry which is preliminary data.</text>
</comment>
<sequence length="86" mass="9181">MPRCGTNTPLGMPVEPEVYMMYATFCVDCGRLGLCSGCESRARVSRSRRCTALSTLQSLPVNSQAAPLSCSMKPWRSAGALMSSGT</sequence>
<dbReference type="AlphaFoldDB" id="A0A109KIF5"/>
<dbReference type="EMBL" id="LCYC01000064">
    <property type="protein sequence ID" value="KWV69817.1"/>
    <property type="molecule type" value="Genomic_DNA"/>
</dbReference>
<protein>
    <submittedName>
        <fullName evidence="1">Uncharacterized protein</fullName>
    </submittedName>
</protein>
<evidence type="ECO:0000313" key="1">
    <source>
        <dbReference type="EMBL" id="KWV69817.1"/>
    </source>
</evidence>
<proteinExistence type="predicted"/>
<dbReference type="Proteomes" id="UP000063434">
    <property type="component" value="Unassembled WGS sequence"/>
</dbReference>
<evidence type="ECO:0000313" key="2">
    <source>
        <dbReference type="Proteomes" id="UP000063434"/>
    </source>
</evidence>
<name>A0A109KIF5_PSEFL</name>
<reference evidence="1 2" key="1">
    <citation type="submission" date="2015-05" db="EMBL/GenBank/DDBJ databases">
        <title>A genomic and transcriptomic approach to investigate the blue pigment phenotype in Pseudomonas fluorescens.</title>
        <authorList>
            <person name="Andreani N.A."/>
            <person name="Cardazzo B."/>
        </authorList>
    </citation>
    <scope>NUCLEOTIDE SEQUENCE [LARGE SCALE GENOMIC DNA]</scope>
    <source>
        <strain evidence="1 2">Ps_40</strain>
    </source>
</reference>
<accession>A0A109KIF5</accession>
<organism evidence="1 2">
    <name type="scientific">Pseudomonas fluorescens</name>
    <dbReference type="NCBI Taxonomy" id="294"/>
    <lineage>
        <taxon>Bacteria</taxon>
        <taxon>Pseudomonadati</taxon>
        <taxon>Pseudomonadota</taxon>
        <taxon>Gammaproteobacteria</taxon>
        <taxon>Pseudomonadales</taxon>
        <taxon>Pseudomonadaceae</taxon>
        <taxon>Pseudomonas</taxon>
    </lineage>
</organism>